<keyword evidence="1" id="KW-1133">Transmembrane helix</keyword>
<keyword evidence="1" id="KW-0472">Membrane</keyword>
<organism evidence="2 3">
    <name type="scientific">Heterorhabditis bacteriophora</name>
    <name type="common">Entomopathogenic nematode worm</name>
    <dbReference type="NCBI Taxonomy" id="37862"/>
    <lineage>
        <taxon>Eukaryota</taxon>
        <taxon>Metazoa</taxon>
        <taxon>Ecdysozoa</taxon>
        <taxon>Nematoda</taxon>
        <taxon>Chromadorea</taxon>
        <taxon>Rhabditida</taxon>
        <taxon>Rhabditina</taxon>
        <taxon>Rhabditomorpha</taxon>
        <taxon>Strongyloidea</taxon>
        <taxon>Heterorhabditidae</taxon>
        <taxon>Heterorhabditis</taxon>
    </lineage>
</organism>
<dbReference type="WBParaSite" id="Hba_18454">
    <property type="protein sequence ID" value="Hba_18454"/>
    <property type="gene ID" value="Hba_18454"/>
</dbReference>
<dbReference type="AlphaFoldDB" id="A0A1I7XL55"/>
<name>A0A1I7XL55_HETBA</name>
<sequence length="230" mass="26478">MNLKFCELFLKYLASSFSAIYVRQLESSMDKTEWLLHNEGIIIVLDLGVIYLFILIPDVHSTDILSIDLYSDNLFTLADKIIEIPSIILNPTFPTHHLLLPSLMTIYSNRLILSISFKITIFIILNTLFHFYISELKSIKHAQAPYLRISFYRHIITFMRCSKYSVAFVTALLPFCTDSVECLALIKEMVKIVPEYYVVSSVVNFLIMATRHPGNERILAFSLLGELVKE</sequence>
<keyword evidence="2" id="KW-1185">Reference proteome</keyword>
<keyword evidence="1" id="KW-0812">Transmembrane</keyword>
<evidence type="ECO:0000313" key="3">
    <source>
        <dbReference type="WBParaSite" id="Hba_18454"/>
    </source>
</evidence>
<evidence type="ECO:0000256" key="1">
    <source>
        <dbReference type="SAM" id="Phobius"/>
    </source>
</evidence>
<evidence type="ECO:0000313" key="2">
    <source>
        <dbReference type="Proteomes" id="UP000095283"/>
    </source>
</evidence>
<dbReference type="Proteomes" id="UP000095283">
    <property type="component" value="Unplaced"/>
</dbReference>
<feature type="transmembrane region" description="Helical" evidence="1">
    <location>
        <begin position="111"/>
        <end position="133"/>
    </location>
</feature>
<feature type="transmembrane region" description="Helical" evidence="1">
    <location>
        <begin position="34"/>
        <end position="56"/>
    </location>
</feature>
<proteinExistence type="predicted"/>
<accession>A0A1I7XL55</accession>
<protein>
    <submittedName>
        <fullName evidence="3">DUF2013 domain-containing protein</fullName>
    </submittedName>
</protein>
<reference evidence="3" key="1">
    <citation type="submission" date="2016-11" db="UniProtKB">
        <authorList>
            <consortium name="WormBaseParasite"/>
        </authorList>
    </citation>
    <scope>IDENTIFICATION</scope>
</reference>